<protein>
    <submittedName>
        <fullName evidence="1">Uncharacterized protein</fullName>
    </submittedName>
</protein>
<reference evidence="2" key="1">
    <citation type="journal article" date="2013" name="Nat. Genet.">
        <title>The duck genome and transcriptome provide insight into an avian influenza virus reservoir species.</title>
        <authorList>
            <person name="Huang Y."/>
            <person name="Li Y."/>
            <person name="Burt D.W."/>
            <person name="Chen H."/>
            <person name="Zhang Y."/>
            <person name="Qian W."/>
            <person name="Kim H."/>
            <person name="Gan S."/>
            <person name="Zhao Y."/>
            <person name="Li J."/>
            <person name="Yi K."/>
            <person name="Feng H."/>
            <person name="Zhu P."/>
            <person name="Li B."/>
            <person name="Liu Q."/>
            <person name="Fairley S."/>
            <person name="Magor K.E."/>
            <person name="Du Z."/>
            <person name="Hu X."/>
            <person name="Goodman L."/>
            <person name="Tafer H."/>
            <person name="Vignal A."/>
            <person name="Lee T."/>
            <person name="Kim K.W."/>
            <person name="Sheng Z."/>
            <person name="An Y."/>
            <person name="Searle S."/>
            <person name="Herrero J."/>
            <person name="Groenen M.A."/>
            <person name="Crooijmans R.P."/>
            <person name="Faraut T."/>
            <person name="Cai Q."/>
            <person name="Webster R.G."/>
            <person name="Aldridge J.R."/>
            <person name="Warren W.C."/>
            <person name="Bartschat S."/>
            <person name="Kehr S."/>
            <person name="Marz M."/>
            <person name="Stadler P.F."/>
            <person name="Smith J."/>
            <person name="Kraus R.H."/>
            <person name="Zhao Y."/>
            <person name="Ren L."/>
            <person name="Fei J."/>
            <person name="Morisson M."/>
            <person name="Kaiser P."/>
            <person name="Griffin D.K."/>
            <person name="Rao M."/>
            <person name="Pitel F."/>
            <person name="Wang J."/>
            <person name="Li N."/>
        </authorList>
    </citation>
    <scope>NUCLEOTIDE SEQUENCE [LARGE SCALE GENOMIC DNA]</scope>
</reference>
<organism evidence="1 2">
    <name type="scientific">Anas platyrhynchos</name>
    <name type="common">Mallard</name>
    <name type="synonym">Anas boschas</name>
    <dbReference type="NCBI Taxonomy" id="8839"/>
    <lineage>
        <taxon>Eukaryota</taxon>
        <taxon>Metazoa</taxon>
        <taxon>Chordata</taxon>
        <taxon>Craniata</taxon>
        <taxon>Vertebrata</taxon>
        <taxon>Euteleostomi</taxon>
        <taxon>Archelosauria</taxon>
        <taxon>Archosauria</taxon>
        <taxon>Dinosauria</taxon>
        <taxon>Saurischia</taxon>
        <taxon>Theropoda</taxon>
        <taxon>Coelurosauria</taxon>
        <taxon>Aves</taxon>
        <taxon>Neognathae</taxon>
        <taxon>Galloanserae</taxon>
        <taxon>Anseriformes</taxon>
        <taxon>Anatidae</taxon>
        <taxon>Anatinae</taxon>
        <taxon>Anas</taxon>
    </lineage>
</organism>
<sequence length="279" mass="30760">MQVFSNVSHTEAEDLAKLCTQNNPKVLEERAVHVEVAPRANTPPKPRGWRDVSARAGARARLLKPLRCSSCYGARLLLCSLEGRFLLLSPAEIPGAQPRHPCPTALLKAEPVLVTCIWDPDVALELSMLYPAKTIPPLPFASSLTIEVRGLWYHPLPAECHTARNTLRAAGLQAAGESRARILALLISTRMLVENNTKQRCSHQPAFQPTEPGASVPKADSLSHVAVSSWHLTPAGKHKRNFVLHVDRNHSSTKELLPSEPRVWEQTVLSRNRSHLLGI</sequence>
<accession>R0JPL7</accession>
<dbReference type="EMBL" id="KB743380">
    <property type="protein sequence ID" value="EOA99096.1"/>
    <property type="molecule type" value="Genomic_DNA"/>
</dbReference>
<keyword evidence="2" id="KW-1185">Reference proteome</keyword>
<name>R0JPL7_ANAPL</name>
<gene>
    <name evidence="1" type="ORF">Anapl_08846</name>
</gene>
<dbReference type="AlphaFoldDB" id="R0JPL7"/>
<evidence type="ECO:0000313" key="1">
    <source>
        <dbReference type="EMBL" id="EOA99096.1"/>
    </source>
</evidence>
<proteinExistence type="predicted"/>
<dbReference type="Proteomes" id="UP000296049">
    <property type="component" value="Unassembled WGS sequence"/>
</dbReference>
<evidence type="ECO:0000313" key="2">
    <source>
        <dbReference type="Proteomes" id="UP000296049"/>
    </source>
</evidence>